<dbReference type="SMART" id="SM00220">
    <property type="entry name" value="S_TKc"/>
    <property type="match status" value="1"/>
</dbReference>
<comment type="catalytic activity">
    <reaction evidence="9">
        <text>L-threonyl-[protein] + ATP = O-phospho-L-threonyl-[protein] + ADP + H(+)</text>
        <dbReference type="Rhea" id="RHEA:46608"/>
        <dbReference type="Rhea" id="RHEA-COMP:11060"/>
        <dbReference type="Rhea" id="RHEA-COMP:11605"/>
        <dbReference type="ChEBI" id="CHEBI:15378"/>
        <dbReference type="ChEBI" id="CHEBI:30013"/>
        <dbReference type="ChEBI" id="CHEBI:30616"/>
        <dbReference type="ChEBI" id="CHEBI:61977"/>
        <dbReference type="ChEBI" id="CHEBI:456216"/>
        <dbReference type="EC" id="2.7.11.1"/>
    </reaction>
</comment>
<dbReference type="Gene3D" id="3.30.200.20">
    <property type="entry name" value="Phosphorylase Kinase, domain 1"/>
    <property type="match status" value="1"/>
</dbReference>
<accession>A0A418JK95</accession>
<reference evidence="18 19" key="1">
    <citation type="journal article" date="2016" name="Front. Microbiol.">
        <title>Comprehensive Phylogenetic Analysis of Bovine Non-aureus Staphylococci Species Based on Whole-Genome Sequencing.</title>
        <authorList>
            <person name="Naushad S."/>
            <person name="Barkema H.W."/>
            <person name="Luby C."/>
            <person name="Condas L.A."/>
            <person name="Nobrega D.B."/>
            <person name="Carson D.A."/>
            <person name="De Buck J."/>
        </authorList>
    </citation>
    <scope>NUCLEOTIDE SEQUENCE [LARGE SCALE GENOMIC DNA]</scope>
    <source>
        <strain evidence="18 19">SNUC 5959</strain>
    </source>
</reference>
<dbReference type="Pfam" id="PF03793">
    <property type="entry name" value="PASTA"/>
    <property type="match status" value="3"/>
</dbReference>
<name>A0A418JK95_STAHY</name>
<dbReference type="GO" id="GO:0071224">
    <property type="term" value="P:cellular response to peptidoglycan"/>
    <property type="evidence" value="ECO:0007669"/>
    <property type="project" value="UniProtKB-ARBA"/>
</dbReference>
<evidence type="ECO:0000256" key="3">
    <source>
        <dbReference type="ARBA" id="ARBA00022544"/>
    </source>
</evidence>
<dbReference type="InterPro" id="IPR008271">
    <property type="entry name" value="Ser/Thr_kinase_AS"/>
</dbReference>
<dbReference type="CDD" id="cd14014">
    <property type="entry name" value="STKc_PknB_like"/>
    <property type="match status" value="1"/>
</dbReference>
<keyword evidence="15" id="KW-1133">Transmembrane helix</keyword>
<evidence type="ECO:0000256" key="13">
    <source>
        <dbReference type="PROSITE-ProRule" id="PRU10141"/>
    </source>
</evidence>
<dbReference type="Pfam" id="PF21160">
    <property type="entry name" value="PrkC-like_PASTA-like"/>
    <property type="match status" value="1"/>
</dbReference>
<dbReference type="PANTHER" id="PTHR43289">
    <property type="entry name" value="MITOGEN-ACTIVATED PROTEIN KINASE KINASE KINASE 20-RELATED"/>
    <property type="match status" value="1"/>
</dbReference>
<dbReference type="InterPro" id="IPR000719">
    <property type="entry name" value="Prot_kinase_dom"/>
</dbReference>
<organism evidence="18 19">
    <name type="scientific">Staphylococcus hyicus</name>
    <dbReference type="NCBI Taxonomy" id="1284"/>
    <lineage>
        <taxon>Bacteria</taxon>
        <taxon>Bacillati</taxon>
        <taxon>Bacillota</taxon>
        <taxon>Bacilli</taxon>
        <taxon>Bacillales</taxon>
        <taxon>Staphylococcaceae</taxon>
        <taxon>Staphylococcus</taxon>
    </lineage>
</organism>
<dbReference type="PROSITE" id="PS00108">
    <property type="entry name" value="PROTEIN_KINASE_ST"/>
    <property type="match status" value="1"/>
</dbReference>
<evidence type="ECO:0000256" key="4">
    <source>
        <dbReference type="ARBA" id="ARBA00022679"/>
    </source>
</evidence>
<evidence type="ECO:0000256" key="1">
    <source>
        <dbReference type="ARBA" id="ARBA00012513"/>
    </source>
</evidence>
<sequence length="659" mass="73747">MIGRIIDERYELKHILGGGGMSNVYVAWDRILKRQVAVKMIHVPPNEKHETIARFEREVQNTTLLSHENIVSVLDVGEEDDCFFLVMEYIEGPTLSDYIKSHGQLAPEKAIKFANQIFKGIHHAHEKGIIHRDIKPHNIIIDRNQTLKIVDFGIAKALSETAMTQTNHVVGTVQYLSPEQAKGEKTGARSDIYSLGIVLYEMLIGHPPFNGETPVSIAIKQIQDPVPNVSDTRHDVPQALSNVILKATEKDQSKRYTSVSEMRHDLSSTLSEARAHETLYHPNESATKTITLDKNAIKNESPQPKWVQQTTQIPVVTTAPHSTASIKEGYQKRSKGKKILFGLIFMVLFFSLFIFVAAAMMGDKYSQVPDVRGKTEVQAEKMLKDNKLKVGRISQDYSDDYAKNHIMKVKPEVGDKVEQGTKVDLVVSKGEHIEDMPNLIGQSKADAVKTLEELGFKNVHFTTAYTQHDIAKGNIEGQSITPGKKVSVSKERVEITESLGKRQVYVDDYTNKKFSTVKKELENKGLTVNVESEREDDKIKAGHIINHSPRKTEVDEGSTISFIVSKGEKSEDKDESSPDKTYSESFTIPYSGKGNKPQKVEIFKKDKNSNGVSPIQSFNITKTMTQSLSFVIEEGGEASYMVKVDGKTIKDETIAYDDV</sequence>
<keyword evidence="7 13" id="KW-0067">ATP-binding</keyword>
<evidence type="ECO:0000313" key="18">
    <source>
        <dbReference type="EMBL" id="RIO46536.1"/>
    </source>
</evidence>
<feature type="binding site" evidence="13">
    <location>
        <position position="39"/>
    </location>
    <ligand>
        <name>ATP</name>
        <dbReference type="ChEBI" id="CHEBI:30616"/>
    </ligand>
</feature>
<keyword evidence="4" id="KW-0808">Transferase</keyword>
<evidence type="ECO:0000256" key="14">
    <source>
        <dbReference type="SAM" id="MobiDB-lite"/>
    </source>
</evidence>
<evidence type="ECO:0000256" key="6">
    <source>
        <dbReference type="ARBA" id="ARBA00022777"/>
    </source>
</evidence>
<dbReference type="PROSITE" id="PS51178">
    <property type="entry name" value="PASTA"/>
    <property type="match status" value="3"/>
</dbReference>
<dbReference type="GO" id="GO:0004674">
    <property type="term" value="F:protein serine/threonine kinase activity"/>
    <property type="evidence" value="ECO:0007669"/>
    <property type="project" value="UniProtKB-KW"/>
</dbReference>
<dbReference type="NCBIfam" id="NF033483">
    <property type="entry name" value="PknB_PASTA_kin"/>
    <property type="match status" value="1"/>
</dbReference>
<dbReference type="PROSITE" id="PS00107">
    <property type="entry name" value="PROTEIN_KINASE_ATP"/>
    <property type="match status" value="1"/>
</dbReference>
<evidence type="ECO:0000256" key="5">
    <source>
        <dbReference type="ARBA" id="ARBA00022741"/>
    </source>
</evidence>
<dbReference type="SMART" id="SM00740">
    <property type="entry name" value="PASTA"/>
    <property type="match status" value="3"/>
</dbReference>
<dbReference type="InterPro" id="IPR011009">
    <property type="entry name" value="Kinase-like_dom_sf"/>
</dbReference>
<feature type="region of interest" description="Disordered" evidence="14">
    <location>
        <begin position="564"/>
        <end position="593"/>
    </location>
</feature>
<gene>
    <name evidence="18" type="primary">pknB</name>
    <name evidence="18" type="ORF">BUZ57_04360</name>
</gene>
<dbReference type="STRING" id="1284.SHYC_08330"/>
<dbReference type="SUPFAM" id="SSF56112">
    <property type="entry name" value="Protein kinase-like (PK-like)"/>
    <property type="match status" value="1"/>
</dbReference>
<keyword evidence="6 18" id="KW-0418">Kinase</keyword>
<evidence type="ECO:0000256" key="15">
    <source>
        <dbReference type="SAM" id="Phobius"/>
    </source>
</evidence>
<keyword evidence="2" id="KW-0723">Serine/threonine-protein kinase</keyword>
<keyword evidence="3" id="KW-0309">Germination</keyword>
<dbReference type="FunFam" id="3.30.200.20:FF:000035">
    <property type="entry name" value="Serine/threonine protein kinase Stk1"/>
    <property type="match status" value="1"/>
</dbReference>
<evidence type="ECO:0000259" key="17">
    <source>
        <dbReference type="PROSITE" id="PS51178"/>
    </source>
</evidence>
<evidence type="ECO:0000256" key="11">
    <source>
        <dbReference type="ARBA" id="ARBA00060432"/>
    </source>
</evidence>
<dbReference type="InterPro" id="IPR017441">
    <property type="entry name" value="Protein_kinase_ATP_BS"/>
</dbReference>
<feature type="compositionally biased region" description="Basic and acidic residues" evidence="14">
    <location>
        <begin position="566"/>
        <end position="582"/>
    </location>
</feature>
<dbReference type="EMBL" id="QXVO01000009">
    <property type="protein sequence ID" value="RIO46536.1"/>
    <property type="molecule type" value="Genomic_DNA"/>
</dbReference>
<evidence type="ECO:0000259" key="16">
    <source>
        <dbReference type="PROSITE" id="PS50011"/>
    </source>
</evidence>
<protein>
    <recommendedName>
        <fullName evidence="12">Serine/threonine-protein kinase PrkC</fullName>
        <ecNumber evidence="1">2.7.11.1</ecNumber>
    </recommendedName>
</protein>
<keyword evidence="5 13" id="KW-0547">Nucleotide-binding</keyword>
<dbReference type="Pfam" id="PF00069">
    <property type="entry name" value="Pkinase"/>
    <property type="match status" value="1"/>
</dbReference>
<evidence type="ECO:0000256" key="10">
    <source>
        <dbReference type="ARBA" id="ARBA00048679"/>
    </source>
</evidence>
<comment type="subcellular location">
    <subcellularLocation>
        <location evidence="11">Spore membrane</location>
        <topology evidence="11">Single-pass type II membrane protein</topology>
    </subcellularLocation>
</comment>
<dbReference type="InterPro" id="IPR005543">
    <property type="entry name" value="PASTA_dom"/>
</dbReference>
<evidence type="ECO:0000313" key="19">
    <source>
        <dbReference type="Proteomes" id="UP000285625"/>
    </source>
</evidence>
<dbReference type="GO" id="GO:0009847">
    <property type="term" value="P:spore germination"/>
    <property type="evidence" value="ECO:0007669"/>
    <property type="project" value="UniProtKB-ARBA"/>
</dbReference>
<comment type="catalytic activity">
    <reaction evidence="10">
        <text>L-seryl-[protein] + ATP = O-phospho-L-seryl-[protein] + ADP + H(+)</text>
        <dbReference type="Rhea" id="RHEA:17989"/>
        <dbReference type="Rhea" id="RHEA-COMP:9863"/>
        <dbReference type="Rhea" id="RHEA-COMP:11604"/>
        <dbReference type="ChEBI" id="CHEBI:15378"/>
        <dbReference type="ChEBI" id="CHEBI:29999"/>
        <dbReference type="ChEBI" id="CHEBI:30616"/>
        <dbReference type="ChEBI" id="CHEBI:83421"/>
        <dbReference type="ChEBI" id="CHEBI:456216"/>
        <dbReference type="EC" id="2.7.11.1"/>
    </reaction>
</comment>
<dbReference type="CDD" id="cd06577">
    <property type="entry name" value="PASTA_pknB"/>
    <property type="match status" value="3"/>
</dbReference>
<keyword evidence="15" id="KW-0472">Membrane</keyword>
<feature type="domain" description="PASTA" evidence="17">
    <location>
        <begin position="430"/>
        <end position="499"/>
    </location>
</feature>
<keyword evidence="8" id="KW-0735">Signal-anchor</keyword>
<dbReference type="GO" id="GO:0005524">
    <property type="term" value="F:ATP binding"/>
    <property type="evidence" value="ECO:0007669"/>
    <property type="project" value="UniProtKB-UniRule"/>
</dbReference>
<feature type="domain" description="PASTA" evidence="17">
    <location>
        <begin position="362"/>
        <end position="429"/>
    </location>
</feature>
<feature type="transmembrane region" description="Helical" evidence="15">
    <location>
        <begin position="339"/>
        <end position="362"/>
    </location>
</feature>
<dbReference type="Proteomes" id="UP000285625">
    <property type="component" value="Unassembled WGS sequence"/>
</dbReference>
<evidence type="ECO:0000256" key="7">
    <source>
        <dbReference type="ARBA" id="ARBA00022840"/>
    </source>
</evidence>
<keyword evidence="15" id="KW-0812">Transmembrane</keyword>
<dbReference type="RefSeq" id="WP_119635250.1">
    <property type="nucleotide sequence ID" value="NZ_QXVO01000009.1"/>
</dbReference>
<evidence type="ECO:0000256" key="2">
    <source>
        <dbReference type="ARBA" id="ARBA00022527"/>
    </source>
</evidence>
<dbReference type="Gene3D" id="3.30.10.20">
    <property type="match status" value="3"/>
</dbReference>
<evidence type="ECO:0000256" key="8">
    <source>
        <dbReference type="ARBA" id="ARBA00022968"/>
    </source>
</evidence>
<evidence type="ECO:0000256" key="9">
    <source>
        <dbReference type="ARBA" id="ARBA00047899"/>
    </source>
</evidence>
<feature type="domain" description="Protein kinase" evidence="16">
    <location>
        <begin position="10"/>
        <end position="267"/>
    </location>
</feature>
<dbReference type="Gene3D" id="1.10.510.10">
    <property type="entry name" value="Transferase(Phosphotransferase) domain 1"/>
    <property type="match status" value="1"/>
</dbReference>
<proteinExistence type="predicted"/>
<comment type="caution">
    <text evidence="18">The sequence shown here is derived from an EMBL/GenBank/DDBJ whole genome shotgun (WGS) entry which is preliminary data.</text>
</comment>
<dbReference type="FunFam" id="1.10.510.10:FF:000021">
    <property type="entry name" value="Serine/threonine protein kinase"/>
    <property type="match status" value="1"/>
</dbReference>
<dbReference type="Gene3D" id="2.60.40.2560">
    <property type="match status" value="1"/>
</dbReference>
<dbReference type="PANTHER" id="PTHR43289:SF34">
    <property type="entry name" value="SERINE_THREONINE-PROTEIN KINASE YBDM-RELATED"/>
    <property type="match status" value="1"/>
</dbReference>
<dbReference type="EC" id="2.7.11.1" evidence="1"/>
<feature type="domain" description="PASTA" evidence="17">
    <location>
        <begin position="500"/>
        <end position="566"/>
    </location>
</feature>
<dbReference type="AlphaFoldDB" id="A0A418JK95"/>
<dbReference type="GO" id="GO:0007165">
    <property type="term" value="P:signal transduction"/>
    <property type="evidence" value="ECO:0007669"/>
    <property type="project" value="UniProtKB-ARBA"/>
</dbReference>
<evidence type="ECO:0000256" key="12">
    <source>
        <dbReference type="ARBA" id="ARBA00070041"/>
    </source>
</evidence>
<dbReference type="PROSITE" id="PS50011">
    <property type="entry name" value="PROTEIN_KINASE_DOM"/>
    <property type="match status" value="1"/>
</dbReference>